<evidence type="ECO:0000313" key="3">
    <source>
        <dbReference type="Proteomes" id="UP000325313"/>
    </source>
</evidence>
<feature type="region of interest" description="Disordered" evidence="1">
    <location>
        <begin position="62"/>
        <end position="106"/>
    </location>
</feature>
<comment type="caution">
    <text evidence="2">The sequence shown here is derived from an EMBL/GenBank/DDBJ whole genome shotgun (WGS) entry which is preliminary data.</text>
</comment>
<accession>A0A5B0RJR7</accession>
<name>A0A5B0RJR7_PUCGR</name>
<dbReference type="AlphaFoldDB" id="A0A5B0RJR7"/>
<organism evidence="2 3">
    <name type="scientific">Puccinia graminis f. sp. tritici</name>
    <dbReference type="NCBI Taxonomy" id="56615"/>
    <lineage>
        <taxon>Eukaryota</taxon>
        <taxon>Fungi</taxon>
        <taxon>Dikarya</taxon>
        <taxon>Basidiomycota</taxon>
        <taxon>Pucciniomycotina</taxon>
        <taxon>Pucciniomycetes</taxon>
        <taxon>Pucciniales</taxon>
        <taxon>Pucciniaceae</taxon>
        <taxon>Puccinia</taxon>
    </lineage>
</organism>
<proteinExistence type="predicted"/>
<dbReference type="Proteomes" id="UP000325313">
    <property type="component" value="Unassembled WGS sequence"/>
</dbReference>
<evidence type="ECO:0000313" key="2">
    <source>
        <dbReference type="EMBL" id="KAA1125947.1"/>
    </source>
</evidence>
<evidence type="ECO:0000256" key="1">
    <source>
        <dbReference type="SAM" id="MobiDB-lite"/>
    </source>
</evidence>
<protein>
    <submittedName>
        <fullName evidence="2">Uncharacterized protein</fullName>
    </submittedName>
</protein>
<gene>
    <name evidence="2" type="ORF">PGTUg99_023912</name>
</gene>
<feature type="compositionally biased region" description="Pro residues" evidence="1">
    <location>
        <begin position="70"/>
        <end position="82"/>
    </location>
</feature>
<reference evidence="2 3" key="1">
    <citation type="submission" date="2019-05" db="EMBL/GenBank/DDBJ databases">
        <title>Emergence of the Ug99 lineage of the wheat stem rust pathogen through somatic hybridization.</title>
        <authorList>
            <person name="Li F."/>
            <person name="Upadhyaya N.M."/>
            <person name="Sperschneider J."/>
            <person name="Matny O."/>
            <person name="Nguyen-Phuc H."/>
            <person name="Mago R."/>
            <person name="Raley C."/>
            <person name="Miller M.E."/>
            <person name="Silverstein K.A.T."/>
            <person name="Henningsen E."/>
            <person name="Hirsch C.D."/>
            <person name="Visser B."/>
            <person name="Pretorius Z.A."/>
            <person name="Steffenson B.J."/>
            <person name="Schwessinger B."/>
            <person name="Dodds P.N."/>
            <person name="Figueroa M."/>
        </authorList>
    </citation>
    <scope>NUCLEOTIDE SEQUENCE [LARGE SCALE GENOMIC DNA]</scope>
    <source>
        <strain evidence="2 3">Ug99</strain>
    </source>
</reference>
<dbReference type="EMBL" id="VDEP01000174">
    <property type="protein sequence ID" value="KAA1125947.1"/>
    <property type="molecule type" value="Genomic_DNA"/>
</dbReference>
<sequence>MASSTRHSHPALQPFLNQYWLFGTDSPRLGLYISPIATAGPPLLDQYIKDASSQTAPCIHLPTRHADPIDLPPIKPTAPTPSHPTQSTHSRKPACPPSEPPTTHLS</sequence>